<gene>
    <name evidence="2" type="ORF">ANN_07826</name>
</gene>
<feature type="transmembrane region" description="Helical" evidence="1">
    <location>
        <begin position="149"/>
        <end position="168"/>
    </location>
</feature>
<evidence type="ECO:0000313" key="3">
    <source>
        <dbReference type="Proteomes" id="UP001148838"/>
    </source>
</evidence>
<comment type="caution">
    <text evidence="2">The sequence shown here is derived from an EMBL/GenBank/DDBJ whole genome shotgun (WGS) entry which is preliminary data.</text>
</comment>
<keyword evidence="1" id="KW-0812">Transmembrane</keyword>
<evidence type="ECO:0000256" key="1">
    <source>
        <dbReference type="SAM" id="Phobius"/>
    </source>
</evidence>
<dbReference type="Proteomes" id="UP001148838">
    <property type="component" value="Unassembled WGS sequence"/>
</dbReference>
<sequence length="196" mass="21728">MSPGSNTESYPAFTRIGLRENPGKNLNQVTCPDQESNPGHLVSRLDALTHEGDNASEMSPGSSVNSYQVFVLNGLRKTPEKTSTSLPVNMNIDWQLSSYRERIDVQYDLVLTVAGDVRVGQASPFSYAKGCLVIFNICVYPNFLTGRDILLATILSCLLLLLLLLLFWETLNQTTAMLRITRRLAAEQNVEMLGVM</sequence>
<organism evidence="2 3">
    <name type="scientific">Periplaneta americana</name>
    <name type="common">American cockroach</name>
    <name type="synonym">Blatta americana</name>
    <dbReference type="NCBI Taxonomy" id="6978"/>
    <lineage>
        <taxon>Eukaryota</taxon>
        <taxon>Metazoa</taxon>
        <taxon>Ecdysozoa</taxon>
        <taxon>Arthropoda</taxon>
        <taxon>Hexapoda</taxon>
        <taxon>Insecta</taxon>
        <taxon>Pterygota</taxon>
        <taxon>Neoptera</taxon>
        <taxon>Polyneoptera</taxon>
        <taxon>Dictyoptera</taxon>
        <taxon>Blattodea</taxon>
        <taxon>Blattoidea</taxon>
        <taxon>Blattidae</taxon>
        <taxon>Blattinae</taxon>
        <taxon>Periplaneta</taxon>
    </lineage>
</organism>
<keyword evidence="1" id="KW-1133">Transmembrane helix</keyword>
<keyword evidence="3" id="KW-1185">Reference proteome</keyword>
<evidence type="ECO:0000313" key="2">
    <source>
        <dbReference type="EMBL" id="KAJ4439698.1"/>
    </source>
</evidence>
<reference evidence="2 3" key="1">
    <citation type="journal article" date="2022" name="Allergy">
        <title>Genome assembly and annotation of Periplaneta americana reveal a comprehensive cockroach allergen profile.</title>
        <authorList>
            <person name="Wang L."/>
            <person name="Xiong Q."/>
            <person name="Saelim N."/>
            <person name="Wang L."/>
            <person name="Nong W."/>
            <person name="Wan A.T."/>
            <person name="Shi M."/>
            <person name="Liu X."/>
            <person name="Cao Q."/>
            <person name="Hui J.H.L."/>
            <person name="Sookrung N."/>
            <person name="Leung T.F."/>
            <person name="Tungtrongchitr A."/>
            <person name="Tsui S.K.W."/>
        </authorList>
    </citation>
    <scope>NUCLEOTIDE SEQUENCE [LARGE SCALE GENOMIC DNA]</scope>
    <source>
        <strain evidence="2">PWHHKU_190912</strain>
    </source>
</reference>
<dbReference type="EMBL" id="JAJSOF020000017">
    <property type="protein sequence ID" value="KAJ4439698.1"/>
    <property type="molecule type" value="Genomic_DNA"/>
</dbReference>
<accession>A0ABQ8T132</accession>
<protein>
    <submittedName>
        <fullName evidence="2">Uncharacterized protein</fullName>
    </submittedName>
</protein>
<name>A0ABQ8T132_PERAM</name>
<keyword evidence="1" id="KW-0472">Membrane</keyword>
<proteinExistence type="predicted"/>